<keyword evidence="1" id="KW-0175">Coiled coil</keyword>
<evidence type="ECO:0000313" key="5">
    <source>
        <dbReference type="Proteomes" id="UP000092565"/>
    </source>
</evidence>
<dbReference type="PATRIC" id="fig|60890.4.peg.1676"/>
<evidence type="ECO:0000313" key="3">
    <source>
        <dbReference type="EMBL" id="ANP36625.1"/>
    </source>
</evidence>
<keyword evidence="5" id="KW-1185">Reference proteome</keyword>
<proteinExistence type="predicted"/>
<organism evidence="3 5">
    <name type="scientific">Phaeobacter gallaeciensis</name>
    <dbReference type="NCBI Taxonomy" id="60890"/>
    <lineage>
        <taxon>Bacteria</taxon>
        <taxon>Pseudomonadati</taxon>
        <taxon>Pseudomonadota</taxon>
        <taxon>Alphaproteobacteria</taxon>
        <taxon>Rhodobacterales</taxon>
        <taxon>Roseobacteraceae</taxon>
        <taxon>Phaeobacter</taxon>
    </lineage>
</organism>
<dbReference type="RefSeq" id="WP_065271572.1">
    <property type="nucleotide sequence ID" value="NZ_CP015124.1"/>
</dbReference>
<reference evidence="3 5" key="1">
    <citation type="submission" date="2016-04" db="EMBL/GenBank/DDBJ databases">
        <authorList>
            <person name="Evans L.H."/>
            <person name="Alamgir A."/>
            <person name="Owens N."/>
            <person name="Weber N.D."/>
            <person name="Virtaneva K."/>
            <person name="Barbian K."/>
            <person name="Babar A."/>
            <person name="Rosenke K."/>
        </authorList>
    </citation>
    <scope>NUCLEOTIDE SEQUENCE [LARGE SCALE GENOMIC DNA]</scope>
    <source>
        <strain evidence="3 5">JL2886</strain>
    </source>
</reference>
<gene>
    <name evidence="3" type="ORF">JL2886_01717</name>
    <name evidence="4" type="ORF">PXK24_16535</name>
</gene>
<dbReference type="AlphaFoldDB" id="A0A1B0ZR26"/>
<feature type="compositionally biased region" description="Polar residues" evidence="2">
    <location>
        <begin position="451"/>
        <end position="478"/>
    </location>
</feature>
<dbReference type="Proteomes" id="UP001218364">
    <property type="component" value="Unassembled WGS sequence"/>
</dbReference>
<dbReference type="OrthoDB" id="7873072at2"/>
<feature type="coiled-coil region" evidence="1">
    <location>
        <begin position="349"/>
        <end position="376"/>
    </location>
</feature>
<accession>A0A1B0ZR26</accession>
<evidence type="ECO:0000313" key="4">
    <source>
        <dbReference type="EMBL" id="MDE4167305.1"/>
    </source>
</evidence>
<reference evidence="4 6" key="2">
    <citation type="submission" date="2023-02" db="EMBL/GenBank/DDBJ databases">
        <title>Population genomics of bacteria associated with diatom.</title>
        <authorList>
            <person name="Xie J."/>
            <person name="Wang H."/>
        </authorList>
    </citation>
    <scope>NUCLEOTIDE SEQUENCE [LARGE SCALE GENOMIC DNA]</scope>
    <source>
        <strain evidence="4 6">PT47_8</strain>
    </source>
</reference>
<sequence length="695" mass="76672">MPFKKLDIFNSEQSYKAELKKELKKLDANLSEFHYYDQVALNGAPQTILVVGETAAPLLKELKAKAKTHAVGRCFVEDGTLKLSPVKGKILEKNLKPVMKGTQFAYKIVDADVDAGGADSADGKFEKRLQAVVSRFDKIKGKITDEERKELRILFGQIEEQKDSAVDKAAAILSKLNTRMEELIGLIGGGSEASREEVNAKTRLKATTARFDKVKGKIMDDERKALRQHFAAVVEHFKKGEWAEGQKRLELLDKEMVGYVKEALASEEQSVEKRSADFDKSDAGQAAKMLASRIKSEAEKLKKLEAAVTREAGVLKDLQDTLSGLTKPKDIASKQRQVEASSKRLDTASKVLETSRSELLDNIEKMKSEKLEKEKAFVTALGNIKSRISALDEMLDSVPVDQARSQIEALIKKQAEAQAWQEERLKAEEGGEGHGTGRHGAQTGMERQAMRASTQDGVTPDQDGNTSGVSRQEKGVTQTETWNQVKVTYTEEDGKRVIADIDKTAQNIVNKFDRTQYSGGKGSMWATPVLEKEAVEAALDVANKLKDFTHWAEGNTSDHTAVTTEFKNLTVLLGKPSSSVGWGYAVERDGDAVDVSTVKSELEKFETGAQTMDQLFKALNVKFIERDGGVKMIPHCRVVLERSAGGGAWKLKTHYPDDSISSGQLGWETERKQSKGDITFRKGTDLTVKKNNAAP</sequence>
<dbReference type="EMBL" id="CP015124">
    <property type="protein sequence ID" value="ANP36625.1"/>
    <property type="molecule type" value="Genomic_DNA"/>
</dbReference>
<evidence type="ECO:0000256" key="2">
    <source>
        <dbReference type="SAM" id="MobiDB-lite"/>
    </source>
</evidence>
<feature type="compositionally biased region" description="Basic and acidic residues" evidence="2">
    <location>
        <begin position="668"/>
        <end position="681"/>
    </location>
</feature>
<evidence type="ECO:0000256" key="1">
    <source>
        <dbReference type="SAM" id="Coils"/>
    </source>
</evidence>
<protein>
    <submittedName>
        <fullName evidence="3">Uncharacterized protein</fullName>
    </submittedName>
</protein>
<dbReference type="EMBL" id="JARCJK010000009">
    <property type="protein sequence ID" value="MDE4167305.1"/>
    <property type="molecule type" value="Genomic_DNA"/>
</dbReference>
<dbReference type="Proteomes" id="UP000092565">
    <property type="component" value="Chromosome"/>
</dbReference>
<feature type="region of interest" description="Disordered" evidence="2">
    <location>
        <begin position="426"/>
        <end position="478"/>
    </location>
</feature>
<name>A0A1B0ZR26_9RHOB</name>
<feature type="region of interest" description="Disordered" evidence="2">
    <location>
        <begin position="662"/>
        <end position="681"/>
    </location>
</feature>
<evidence type="ECO:0000313" key="6">
    <source>
        <dbReference type="Proteomes" id="UP001218364"/>
    </source>
</evidence>